<comment type="caution">
    <text evidence="2">The sequence shown here is derived from an EMBL/GenBank/DDBJ whole genome shotgun (WGS) entry which is preliminary data.</text>
</comment>
<keyword evidence="1" id="KW-0472">Membrane</keyword>
<dbReference type="EMBL" id="JAKRVY010000002">
    <property type="protein sequence ID" value="MCL9812977.1"/>
    <property type="molecule type" value="Genomic_DNA"/>
</dbReference>
<organism evidence="2 3">
    <name type="scientific">Natranaeroarchaeum aerophilus</name>
    <dbReference type="NCBI Taxonomy" id="2917711"/>
    <lineage>
        <taxon>Archaea</taxon>
        <taxon>Methanobacteriati</taxon>
        <taxon>Methanobacteriota</taxon>
        <taxon>Stenosarchaea group</taxon>
        <taxon>Halobacteria</taxon>
        <taxon>Halobacteriales</taxon>
        <taxon>Natronoarchaeaceae</taxon>
        <taxon>Natranaeroarchaeum</taxon>
    </lineage>
</organism>
<sequence>MHRHGTADRLAGVHSMAELQQFTEGRGIGLSVLGMVLLIIGGAMLYHSVMPTAGAMILVLAFLCMLAVVAFV</sequence>
<keyword evidence="3" id="KW-1185">Reference proteome</keyword>
<evidence type="ECO:0000313" key="2">
    <source>
        <dbReference type="EMBL" id="MCL9812977.1"/>
    </source>
</evidence>
<gene>
    <name evidence="2" type="ORF">AArcSt11_04845</name>
</gene>
<reference evidence="2 3" key="1">
    <citation type="journal article" date="2022" name="Syst. Appl. Microbiol.">
        <title>Natronocalculus amylovorans gen. nov., sp. nov., and Natranaeroarchaeum aerophilus sp. nov., dominant culturable amylolytic natronoarchaea from hypersaline soda lakes in southwestern Siberia.</title>
        <authorList>
            <person name="Sorokin D.Y."/>
            <person name="Elcheninov A.G."/>
            <person name="Khizhniak T.V."/>
            <person name="Koenen M."/>
            <person name="Bale N.J."/>
            <person name="Damste J.S.S."/>
            <person name="Kublanov I.V."/>
        </authorList>
    </citation>
    <scope>NUCLEOTIDE SEQUENCE [LARGE SCALE GENOMIC DNA]</scope>
    <source>
        <strain evidence="2 3">AArc-St1-1</strain>
    </source>
</reference>
<accession>A0AAE3FNY9</accession>
<protein>
    <submittedName>
        <fullName evidence="2">Uncharacterized protein</fullName>
    </submittedName>
</protein>
<feature type="transmembrane region" description="Helical" evidence="1">
    <location>
        <begin position="28"/>
        <end position="47"/>
    </location>
</feature>
<feature type="transmembrane region" description="Helical" evidence="1">
    <location>
        <begin position="53"/>
        <end position="71"/>
    </location>
</feature>
<evidence type="ECO:0000313" key="3">
    <source>
        <dbReference type="Proteomes" id="UP001202674"/>
    </source>
</evidence>
<evidence type="ECO:0000256" key="1">
    <source>
        <dbReference type="SAM" id="Phobius"/>
    </source>
</evidence>
<dbReference type="RefSeq" id="WP_250595124.1">
    <property type="nucleotide sequence ID" value="NZ_JAKRVY010000002.1"/>
</dbReference>
<proteinExistence type="predicted"/>
<dbReference type="Proteomes" id="UP001202674">
    <property type="component" value="Unassembled WGS sequence"/>
</dbReference>
<keyword evidence="1" id="KW-1133">Transmembrane helix</keyword>
<dbReference type="AlphaFoldDB" id="A0AAE3FNY9"/>
<keyword evidence="1" id="KW-0812">Transmembrane</keyword>
<name>A0AAE3FNY9_9EURY</name>